<dbReference type="HOGENOM" id="CLU_482886_0_0_5"/>
<feature type="transmembrane region" description="Helical" evidence="1">
    <location>
        <begin position="18"/>
        <end position="39"/>
    </location>
</feature>
<feature type="transmembrane region" description="Helical" evidence="1">
    <location>
        <begin position="356"/>
        <end position="373"/>
    </location>
</feature>
<keyword evidence="1" id="KW-0812">Transmembrane</keyword>
<evidence type="ECO:0000313" key="3">
    <source>
        <dbReference type="Proteomes" id="UP000001695"/>
    </source>
</evidence>
<feature type="transmembrane region" description="Helical" evidence="1">
    <location>
        <begin position="175"/>
        <end position="203"/>
    </location>
</feature>
<feature type="transmembrane region" description="Helical" evidence="1">
    <location>
        <begin position="153"/>
        <end position="169"/>
    </location>
</feature>
<dbReference type="EMBL" id="CP001016">
    <property type="protein sequence ID" value="ACB95857.1"/>
    <property type="molecule type" value="Genomic_DNA"/>
</dbReference>
<sequence length="564" mass="61930">MNDVDALKKPSGPTLSSLASLGLALGLQTVVAALITIFVGPRGWDDGAITLAYSKTFAETAHIALTAVSEQVEGFSSVSWFILNALIALFHPGFAGAILAAQIMAAVFLGVTTVFIWLMAEAIGLEPRTRLVVLVVFAIFGPALSEIANGMEMTLLAASGIAFIYSLYVRENRVLLLLSAVVFLSTRFEAMIYYAVFLVPLLFYGRFRSFFALAGFGLAVTGMQEAIRYVWFGDLLPNTIYAKMNPTYSARGLEALRSRFAAATDIIKVFLPFVAALLALVFLSREELYTRLRGLKTIPRQWVILATPVVAAEVFAMIGGSNWGYAGRMTFFAQPFALLLIGLFCDHLAVFRKAAFPAATLAVITLATIVYSWNRSAPEVFKEVARGIKSRSVAPDYFGVTPLAYCKTGVQVDHLRQMLDLGTITFMTPDVGGLGLCGDRIRVVDLGLLTNKQLAKNGYAAFPKLFAEENPDIIEAHAGWASGPGLYDLASFKDNYQPALLEQTRFFLRIDHVDALLAQNKADWCQLTEPQCLRTVLETHRYAGHTERFDDVYFMKPGRVLILR</sequence>
<organism evidence="2 3">
    <name type="scientific">Beijerinckia indica subsp. indica (strain ATCC 9039 / DSM 1715 / NCIMB 8712)</name>
    <dbReference type="NCBI Taxonomy" id="395963"/>
    <lineage>
        <taxon>Bacteria</taxon>
        <taxon>Pseudomonadati</taxon>
        <taxon>Pseudomonadota</taxon>
        <taxon>Alphaproteobacteria</taxon>
        <taxon>Hyphomicrobiales</taxon>
        <taxon>Beijerinckiaceae</taxon>
        <taxon>Beijerinckia</taxon>
    </lineage>
</organism>
<dbReference type="AlphaFoldDB" id="B2IGU8"/>
<feature type="transmembrane region" description="Helical" evidence="1">
    <location>
        <begin position="106"/>
        <end position="125"/>
    </location>
</feature>
<dbReference type="OrthoDB" id="8478053at2"/>
<proteinExistence type="predicted"/>
<keyword evidence="3" id="KW-1185">Reference proteome</keyword>
<evidence type="ECO:0000313" key="2">
    <source>
        <dbReference type="EMBL" id="ACB95857.1"/>
    </source>
</evidence>
<dbReference type="RefSeq" id="WP_012385212.1">
    <property type="nucleotide sequence ID" value="NC_010581.1"/>
</dbReference>
<keyword evidence="1" id="KW-0472">Membrane</keyword>
<dbReference type="Proteomes" id="UP000001695">
    <property type="component" value="Chromosome"/>
</dbReference>
<evidence type="ECO:0008006" key="4">
    <source>
        <dbReference type="Google" id="ProtNLM"/>
    </source>
</evidence>
<feature type="transmembrane region" description="Helical" evidence="1">
    <location>
        <begin position="266"/>
        <end position="283"/>
    </location>
</feature>
<reference evidence="3" key="1">
    <citation type="submission" date="2008-03" db="EMBL/GenBank/DDBJ databases">
        <title>Complete sequence of chromosome of Beijerinckia indica subsp. indica ATCC 9039.</title>
        <authorList>
            <consortium name="US DOE Joint Genome Institute"/>
            <person name="Copeland A."/>
            <person name="Lucas S."/>
            <person name="Lapidus A."/>
            <person name="Glavina del Rio T."/>
            <person name="Dalin E."/>
            <person name="Tice H."/>
            <person name="Bruce D."/>
            <person name="Goodwin L."/>
            <person name="Pitluck S."/>
            <person name="LaButti K."/>
            <person name="Schmutz J."/>
            <person name="Larimer F."/>
            <person name="Land M."/>
            <person name="Hauser L."/>
            <person name="Kyrpides N."/>
            <person name="Mikhailova N."/>
            <person name="Dunfield P.F."/>
            <person name="Dedysh S.N."/>
            <person name="Liesack W."/>
            <person name="Saw J.H."/>
            <person name="Alam M."/>
            <person name="Chen Y."/>
            <person name="Murrell J.C."/>
            <person name="Richardson P."/>
        </authorList>
    </citation>
    <scope>NUCLEOTIDE SEQUENCE [LARGE SCALE GENOMIC DNA]</scope>
    <source>
        <strain evidence="3">ATCC 9039 / DSM 1715 / NCIMB 8712</strain>
    </source>
</reference>
<evidence type="ECO:0000256" key="1">
    <source>
        <dbReference type="SAM" id="Phobius"/>
    </source>
</evidence>
<dbReference type="KEGG" id="bid:Bind_2240"/>
<keyword evidence="1" id="KW-1133">Transmembrane helix</keyword>
<feature type="transmembrane region" description="Helical" evidence="1">
    <location>
        <begin position="131"/>
        <end position="148"/>
    </location>
</feature>
<feature type="transmembrane region" description="Helical" evidence="1">
    <location>
        <begin position="210"/>
        <end position="231"/>
    </location>
</feature>
<protein>
    <recommendedName>
        <fullName evidence="4">Glycosyltransferase RgtA/B/C/D-like domain-containing protein</fullName>
    </recommendedName>
</protein>
<accession>B2IGU8</accession>
<gene>
    <name evidence="2" type="ordered locus">Bind_2240</name>
</gene>
<feature type="transmembrane region" description="Helical" evidence="1">
    <location>
        <begin position="303"/>
        <end position="325"/>
    </location>
</feature>
<dbReference type="eggNOG" id="ENOG5033VD7">
    <property type="taxonomic scope" value="Bacteria"/>
</dbReference>
<feature type="transmembrane region" description="Helical" evidence="1">
    <location>
        <begin position="331"/>
        <end position="349"/>
    </location>
</feature>
<name>B2IGU8_BEII9</name>
<reference evidence="2 3" key="2">
    <citation type="journal article" date="2010" name="J. Bacteriol.">
        <title>Complete genome sequence of Beijerinckia indica subsp. indica.</title>
        <authorList>
            <person name="Tamas I."/>
            <person name="Dedysh S.N."/>
            <person name="Liesack W."/>
            <person name="Stott M.B."/>
            <person name="Alam M."/>
            <person name="Murrell J.C."/>
            <person name="Dunfield P.F."/>
        </authorList>
    </citation>
    <scope>NUCLEOTIDE SEQUENCE [LARGE SCALE GENOMIC DNA]</scope>
    <source>
        <strain evidence="3">ATCC 9039 / DSM 1715 / NCIMB 8712</strain>
    </source>
</reference>